<feature type="domain" description="Fibronectin type-III" evidence="15">
    <location>
        <begin position="618"/>
        <end position="715"/>
    </location>
</feature>
<dbReference type="Pfam" id="PF00041">
    <property type="entry name" value="fn3"/>
    <property type="match status" value="3"/>
</dbReference>
<gene>
    <name evidence="16" type="primary">LOC100712012</name>
</gene>
<keyword evidence="11" id="KW-0393">Immunoglobulin domain</keyword>
<dbReference type="SMART" id="SM00060">
    <property type="entry name" value="FN3"/>
    <property type="match status" value="4"/>
</dbReference>
<dbReference type="InterPro" id="IPR013783">
    <property type="entry name" value="Ig-like_fold"/>
</dbReference>
<evidence type="ECO:0000256" key="7">
    <source>
        <dbReference type="ARBA" id="ARBA00022989"/>
    </source>
</evidence>
<accession>A0A669ETJ3</accession>
<sequence length="1151" mass="126646">MNELQSILLDVSLSVCPTLPACTLQISLQCVCVCVCVCVSSVFQPPVLTEMPKSHTVFSLEDFNLACEATGNPTPTFRWLKDGELFGSETEGSGTLRGDNSSLDMLEGEYRCYASNSLGTAMTQAVKVNVEPQPVLMKQQVMREQGDVGQSMVLSCNPPESSPPPSIHWMNMNLMHITRSERVTIGLDGKLYFANLMESDKKKDYICHAQYREARTILPATAVSLSVKPSNSVAHGGKPEFFHHRNHSQISALKGNSVTLECLPKGLPTPKVEWKKKDGVLADTTGQVINFDRWLHFDSITLDDDGEYECKASNAHGSITRSFTVTVEAAPYWVKEPQNLMYTPGETVRLDCQADGVPRPSITWRINGQLLTGTAKPRRTVTGGTLIMKDVNIGDTAVYQCEAKNGHGSILLNTYLYVVELPPQILSPDGFIYNVTKGRDVALHCESFGSVDSQKSVYSGSITRVLVCVCRYTFLKNNTLKVTDVQLNDSTEYSCEVITKVDNVIAQGSITVVAKPDPPSGLTLSNAEGVSVTLSWSPGLSHNSPITEFIIQAREEYHTEERKWTWEELKKVPGDFNHVELTLHPFSTYRFRVIAINEVGRSRHSNPSDHHSTPPAAPSINPTGVRSNSAEPGTLIITWDEIDKRFHNGQDFQYEVLWREADGSNVNWNSGRVRSPPFIVNNTGTYTPFEIKVRSVNALGGGPDPEPEIGHSGEDKPEEAPTGVSTTVMNSTVRVSWKEAERVRGRLLGYRVALLIEFNDLTHVTEMLLMFKSSVHVRLLLDTTFIFMSKSSGPVLKVHRPHLELFCVCAVPGPPASLEFESPTEKSLILSWSPPAETNGVLQGYIVQYQQEVESKNSPVEILNVNDPKVKHITLDNLDPNSHYVFKVIARTKTGQGPPITRRGATLLDGEPPKNITVTSGNTSVNLSWVPGERNRNHGFHIQYLKKSGGGGWEKSEQVNTTQGFYTLTGLQPGAQYHLKVVHGNSTHWEGEAKTVEPRKFATQGWLIGLISAIVLLVLILLILCLIKRSKGGKYAVKDKESKEVDSEARPMKDEAFGEYSDGDEKRSDSQQSLEESKMGSVDSLAEYGDSVDIQFNEDGSFIGQYSGRASVPHGNESSGPASPVNAVPPPPVAPSILTHISGFIWTSPGL</sequence>
<dbReference type="PROSITE" id="PS50853">
    <property type="entry name" value="FN3"/>
    <property type="match status" value="4"/>
</dbReference>
<dbReference type="Pfam" id="PF13927">
    <property type="entry name" value="Ig_3"/>
    <property type="match status" value="1"/>
</dbReference>
<dbReference type="SMART" id="SM00408">
    <property type="entry name" value="IGc2"/>
    <property type="match status" value="4"/>
</dbReference>
<dbReference type="InterPro" id="IPR026966">
    <property type="entry name" value="Neurofascin/L1/NrCAM_C"/>
</dbReference>
<evidence type="ECO:0000313" key="16">
    <source>
        <dbReference type="Ensembl" id="ENSONIP00000074690.1"/>
    </source>
</evidence>
<dbReference type="Proteomes" id="UP000005207">
    <property type="component" value="Linkage group LG20"/>
</dbReference>
<feature type="region of interest" description="Disordered" evidence="12">
    <location>
        <begin position="700"/>
        <end position="724"/>
    </location>
</feature>
<feature type="compositionally biased region" description="Basic and acidic residues" evidence="12">
    <location>
        <begin position="708"/>
        <end position="719"/>
    </location>
</feature>
<dbReference type="PANTHER" id="PTHR44170:SF36">
    <property type="entry name" value="L1 CELL ADHESION MOLECULE"/>
    <property type="match status" value="1"/>
</dbReference>
<evidence type="ECO:0000256" key="5">
    <source>
        <dbReference type="ARBA" id="ARBA00022737"/>
    </source>
</evidence>
<dbReference type="FunFam" id="2.60.40.10:FF:000078">
    <property type="entry name" value="Neuronal cell adhesion molecule"/>
    <property type="match status" value="1"/>
</dbReference>
<reference evidence="17" key="1">
    <citation type="submission" date="2012-01" db="EMBL/GenBank/DDBJ databases">
        <title>The Genome Sequence of Oreochromis niloticus (Nile Tilapia).</title>
        <authorList>
            <consortium name="Broad Institute Genome Assembly Team"/>
            <consortium name="Broad Institute Sequencing Platform"/>
            <person name="Di Palma F."/>
            <person name="Johnson J."/>
            <person name="Lander E.S."/>
            <person name="Lindblad-Toh K."/>
        </authorList>
    </citation>
    <scope>NUCLEOTIDE SEQUENCE [LARGE SCALE GENOMIC DNA]</scope>
</reference>
<dbReference type="InterPro" id="IPR007110">
    <property type="entry name" value="Ig-like_dom"/>
</dbReference>
<feature type="domain" description="Ig-like" evidence="14">
    <location>
        <begin position="46"/>
        <end position="129"/>
    </location>
</feature>
<proteinExistence type="inferred from homology"/>
<evidence type="ECO:0000256" key="1">
    <source>
        <dbReference type="ARBA" id="ARBA00004251"/>
    </source>
</evidence>
<feature type="compositionally biased region" description="Polar residues" evidence="12">
    <location>
        <begin position="620"/>
        <end position="629"/>
    </location>
</feature>
<dbReference type="Pfam" id="PF07679">
    <property type="entry name" value="I-set"/>
    <property type="match status" value="2"/>
</dbReference>
<dbReference type="InterPro" id="IPR036179">
    <property type="entry name" value="Ig-like_dom_sf"/>
</dbReference>
<feature type="region of interest" description="Disordered" evidence="12">
    <location>
        <begin position="1107"/>
        <end position="1128"/>
    </location>
</feature>
<keyword evidence="3" id="KW-1003">Cell membrane</keyword>
<comment type="similarity">
    <text evidence="2">Belongs to the immunoglobulin superfamily. L1/neurofascin/NgCAM family.</text>
</comment>
<dbReference type="CDD" id="cd00063">
    <property type="entry name" value="FN3"/>
    <property type="match status" value="4"/>
</dbReference>
<protein>
    <recommendedName>
        <fullName evidence="18">Neural cell adhesion molecule L1.1</fullName>
    </recommendedName>
</protein>
<evidence type="ECO:0000256" key="4">
    <source>
        <dbReference type="ARBA" id="ARBA00022692"/>
    </source>
</evidence>
<feature type="domain" description="Ig-like" evidence="14">
    <location>
        <begin position="239"/>
        <end position="326"/>
    </location>
</feature>
<dbReference type="SUPFAM" id="SSF49265">
    <property type="entry name" value="Fibronectin type III"/>
    <property type="match status" value="2"/>
</dbReference>
<dbReference type="Gene3D" id="2.60.40.10">
    <property type="entry name" value="Immunoglobulins"/>
    <property type="match status" value="9"/>
</dbReference>
<dbReference type="PANTHER" id="PTHR44170">
    <property type="entry name" value="PROTEIN SIDEKICK"/>
    <property type="match status" value="1"/>
</dbReference>
<keyword evidence="17" id="KW-1185">Reference proteome</keyword>
<dbReference type="GO" id="GO:0098609">
    <property type="term" value="P:cell-cell adhesion"/>
    <property type="evidence" value="ECO:0007669"/>
    <property type="project" value="TreeGrafter"/>
</dbReference>
<feature type="compositionally biased region" description="Basic and acidic residues" evidence="12">
    <location>
        <begin position="1037"/>
        <end position="1056"/>
    </location>
</feature>
<feature type="region of interest" description="Disordered" evidence="12">
    <location>
        <begin position="1037"/>
        <end position="1081"/>
    </location>
</feature>
<keyword evidence="4 13" id="KW-0812">Transmembrane</keyword>
<reference evidence="16" key="2">
    <citation type="submission" date="2025-08" db="UniProtKB">
        <authorList>
            <consortium name="Ensembl"/>
        </authorList>
    </citation>
    <scope>IDENTIFICATION</scope>
</reference>
<evidence type="ECO:0000256" key="3">
    <source>
        <dbReference type="ARBA" id="ARBA00022475"/>
    </source>
</evidence>
<name>A0A669ETJ3_ORENI</name>
<dbReference type="AlphaFoldDB" id="A0A669ETJ3"/>
<feature type="domain" description="Fibronectin type-III" evidence="15">
    <location>
        <begin position="912"/>
        <end position="1005"/>
    </location>
</feature>
<evidence type="ECO:0000256" key="10">
    <source>
        <dbReference type="ARBA" id="ARBA00023180"/>
    </source>
</evidence>
<evidence type="ECO:0000256" key="11">
    <source>
        <dbReference type="ARBA" id="ARBA00023319"/>
    </source>
</evidence>
<dbReference type="PROSITE" id="PS50835">
    <property type="entry name" value="IG_LIKE"/>
    <property type="match status" value="5"/>
</dbReference>
<dbReference type="Ensembl" id="ENSONIT00000083880.1">
    <property type="protein sequence ID" value="ENSONIP00000074690.1"/>
    <property type="gene ID" value="ENSONIG00000014786.2"/>
</dbReference>
<keyword evidence="9" id="KW-1015">Disulfide bond</keyword>
<evidence type="ECO:0000313" key="17">
    <source>
        <dbReference type="Proteomes" id="UP000005207"/>
    </source>
</evidence>
<evidence type="ECO:0000256" key="2">
    <source>
        <dbReference type="ARBA" id="ARBA00008588"/>
    </source>
</evidence>
<comment type="subcellular location">
    <subcellularLocation>
        <location evidence="1">Cell membrane</location>
        <topology evidence="1">Single-pass type I membrane protein</topology>
    </subcellularLocation>
</comment>
<feature type="domain" description="Ig-like" evidence="14">
    <location>
        <begin position="331"/>
        <end position="417"/>
    </location>
</feature>
<evidence type="ECO:0000256" key="6">
    <source>
        <dbReference type="ARBA" id="ARBA00022889"/>
    </source>
</evidence>
<feature type="transmembrane region" description="Helical" evidence="13">
    <location>
        <begin position="1006"/>
        <end position="1027"/>
    </location>
</feature>
<keyword evidence="10" id="KW-0325">Glycoprotein</keyword>
<evidence type="ECO:0000259" key="14">
    <source>
        <dbReference type="PROSITE" id="PS50835"/>
    </source>
</evidence>
<evidence type="ECO:0008006" key="18">
    <source>
        <dbReference type="Google" id="ProtNLM"/>
    </source>
</evidence>
<dbReference type="FunFam" id="2.60.40.10:FF:000057">
    <property type="entry name" value="neural cell adhesion molecule L1"/>
    <property type="match status" value="1"/>
</dbReference>
<dbReference type="InterPro" id="IPR013098">
    <property type="entry name" value="Ig_I-set"/>
</dbReference>
<dbReference type="InterPro" id="IPR036116">
    <property type="entry name" value="FN3_sf"/>
</dbReference>
<organism evidence="16 17">
    <name type="scientific">Oreochromis niloticus</name>
    <name type="common">Nile tilapia</name>
    <name type="synonym">Tilapia nilotica</name>
    <dbReference type="NCBI Taxonomy" id="8128"/>
    <lineage>
        <taxon>Eukaryota</taxon>
        <taxon>Metazoa</taxon>
        <taxon>Chordata</taxon>
        <taxon>Craniata</taxon>
        <taxon>Vertebrata</taxon>
        <taxon>Euteleostomi</taxon>
        <taxon>Actinopterygii</taxon>
        <taxon>Neopterygii</taxon>
        <taxon>Teleostei</taxon>
        <taxon>Neoteleostei</taxon>
        <taxon>Acanthomorphata</taxon>
        <taxon>Ovalentaria</taxon>
        <taxon>Cichlomorphae</taxon>
        <taxon>Cichliformes</taxon>
        <taxon>Cichlidae</taxon>
        <taxon>African cichlids</taxon>
        <taxon>Pseudocrenilabrinae</taxon>
        <taxon>Oreochromini</taxon>
        <taxon>Oreochromis</taxon>
    </lineage>
</organism>
<dbReference type="GO" id="GO:0005886">
    <property type="term" value="C:plasma membrane"/>
    <property type="evidence" value="ECO:0007669"/>
    <property type="project" value="UniProtKB-SubCell"/>
</dbReference>
<dbReference type="GeneTree" id="ENSGT00940000157506"/>
<dbReference type="SMART" id="SM00409">
    <property type="entry name" value="IG"/>
    <property type="match status" value="5"/>
</dbReference>
<feature type="domain" description="Ig-like" evidence="14">
    <location>
        <begin position="423"/>
        <end position="511"/>
    </location>
</feature>
<reference evidence="16" key="3">
    <citation type="submission" date="2025-09" db="UniProtKB">
        <authorList>
            <consortium name="Ensembl"/>
        </authorList>
    </citation>
    <scope>IDENTIFICATION</scope>
</reference>
<keyword evidence="5" id="KW-0677">Repeat</keyword>
<dbReference type="Pfam" id="PF13882">
    <property type="entry name" value="Bravo_FIGEY"/>
    <property type="match status" value="1"/>
</dbReference>
<keyword evidence="7 13" id="KW-1133">Transmembrane helix</keyword>
<feature type="domain" description="Fibronectin type-III" evidence="15">
    <location>
        <begin position="518"/>
        <end position="616"/>
    </location>
</feature>
<dbReference type="FunFam" id="2.60.40.10:FF:000005">
    <property type="entry name" value="Neuronal cell adhesion molecule"/>
    <property type="match status" value="1"/>
</dbReference>
<evidence type="ECO:0000256" key="12">
    <source>
        <dbReference type="SAM" id="MobiDB-lite"/>
    </source>
</evidence>
<evidence type="ECO:0000256" key="13">
    <source>
        <dbReference type="SAM" id="Phobius"/>
    </source>
</evidence>
<evidence type="ECO:0000256" key="9">
    <source>
        <dbReference type="ARBA" id="ARBA00023157"/>
    </source>
</evidence>
<dbReference type="PRINTS" id="PR00014">
    <property type="entry name" value="FNTYPEIII"/>
</dbReference>
<feature type="domain" description="Ig-like" evidence="14">
    <location>
        <begin position="132"/>
        <end position="224"/>
    </location>
</feature>
<dbReference type="SUPFAM" id="SSF48726">
    <property type="entry name" value="Immunoglobulin"/>
    <property type="match status" value="5"/>
</dbReference>
<dbReference type="InterPro" id="IPR003599">
    <property type="entry name" value="Ig_sub"/>
</dbReference>
<evidence type="ECO:0000259" key="15">
    <source>
        <dbReference type="PROSITE" id="PS50853"/>
    </source>
</evidence>
<keyword evidence="6" id="KW-0130">Cell adhesion</keyword>
<evidence type="ECO:0000256" key="8">
    <source>
        <dbReference type="ARBA" id="ARBA00023136"/>
    </source>
</evidence>
<feature type="domain" description="Fibronectin type-III" evidence="15">
    <location>
        <begin position="814"/>
        <end position="910"/>
    </location>
</feature>
<dbReference type="InterPro" id="IPR003961">
    <property type="entry name" value="FN3_dom"/>
</dbReference>
<dbReference type="InterPro" id="IPR003598">
    <property type="entry name" value="Ig_sub2"/>
</dbReference>
<feature type="region of interest" description="Disordered" evidence="12">
    <location>
        <begin position="602"/>
        <end position="629"/>
    </location>
</feature>
<keyword evidence="8 13" id="KW-0472">Membrane</keyword>